<protein>
    <recommendedName>
        <fullName evidence="7">MARVEL domain-containing protein</fullName>
    </recommendedName>
</protein>
<dbReference type="InterPro" id="IPR008253">
    <property type="entry name" value="Marvel"/>
</dbReference>
<dbReference type="PANTHER" id="PTHR37451:SF4">
    <property type="entry name" value="MARVEL DOMAIN-CONTAINING PROTEIN"/>
    <property type="match status" value="1"/>
</dbReference>
<feature type="transmembrane region" description="Helical" evidence="6">
    <location>
        <begin position="56"/>
        <end position="73"/>
    </location>
</feature>
<evidence type="ECO:0000256" key="2">
    <source>
        <dbReference type="ARBA" id="ARBA00022692"/>
    </source>
</evidence>
<evidence type="ECO:0000256" key="5">
    <source>
        <dbReference type="SAM" id="MobiDB-lite"/>
    </source>
</evidence>
<feature type="compositionally biased region" description="Low complexity" evidence="5">
    <location>
        <begin position="237"/>
        <end position="307"/>
    </location>
</feature>
<reference evidence="8" key="1">
    <citation type="journal article" date="2023" name="Mol. Phylogenet. Evol.">
        <title>Genome-scale phylogeny and comparative genomics of the fungal order Sordariales.</title>
        <authorList>
            <person name="Hensen N."/>
            <person name="Bonometti L."/>
            <person name="Westerberg I."/>
            <person name="Brannstrom I.O."/>
            <person name="Guillou S."/>
            <person name="Cros-Aarteil S."/>
            <person name="Calhoun S."/>
            <person name="Haridas S."/>
            <person name="Kuo A."/>
            <person name="Mondo S."/>
            <person name="Pangilinan J."/>
            <person name="Riley R."/>
            <person name="LaButti K."/>
            <person name="Andreopoulos B."/>
            <person name="Lipzen A."/>
            <person name="Chen C."/>
            <person name="Yan M."/>
            <person name="Daum C."/>
            <person name="Ng V."/>
            <person name="Clum A."/>
            <person name="Steindorff A."/>
            <person name="Ohm R.A."/>
            <person name="Martin F."/>
            <person name="Silar P."/>
            <person name="Natvig D.O."/>
            <person name="Lalanne C."/>
            <person name="Gautier V."/>
            <person name="Ament-Velasquez S.L."/>
            <person name="Kruys A."/>
            <person name="Hutchinson M.I."/>
            <person name="Powell A.J."/>
            <person name="Barry K."/>
            <person name="Miller A.N."/>
            <person name="Grigoriev I.V."/>
            <person name="Debuchy R."/>
            <person name="Gladieux P."/>
            <person name="Hiltunen Thoren M."/>
            <person name="Johannesson H."/>
        </authorList>
    </citation>
    <scope>NUCLEOTIDE SEQUENCE</scope>
    <source>
        <strain evidence="8">CBS 538.74</strain>
    </source>
</reference>
<dbReference type="AlphaFoldDB" id="A0AAN7A0A1"/>
<dbReference type="Proteomes" id="UP001302745">
    <property type="component" value="Unassembled WGS sequence"/>
</dbReference>
<reference evidence="8" key="2">
    <citation type="submission" date="2023-05" db="EMBL/GenBank/DDBJ databases">
        <authorList>
            <consortium name="Lawrence Berkeley National Laboratory"/>
            <person name="Steindorff A."/>
            <person name="Hensen N."/>
            <person name="Bonometti L."/>
            <person name="Westerberg I."/>
            <person name="Brannstrom I.O."/>
            <person name="Guillou S."/>
            <person name="Cros-Aarteil S."/>
            <person name="Calhoun S."/>
            <person name="Haridas S."/>
            <person name="Kuo A."/>
            <person name="Mondo S."/>
            <person name="Pangilinan J."/>
            <person name="Riley R."/>
            <person name="Labutti K."/>
            <person name="Andreopoulos B."/>
            <person name="Lipzen A."/>
            <person name="Chen C."/>
            <person name="Yanf M."/>
            <person name="Daum C."/>
            <person name="Ng V."/>
            <person name="Clum A."/>
            <person name="Ohm R."/>
            <person name="Martin F."/>
            <person name="Silar P."/>
            <person name="Natvig D."/>
            <person name="Lalanne C."/>
            <person name="Gautier V."/>
            <person name="Ament-Velasquez S.L."/>
            <person name="Kruys A."/>
            <person name="Hutchinson M.I."/>
            <person name="Powell A.J."/>
            <person name="Barry K."/>
            <person name="Miller A.N."/>
            <person name="Grigoriev I.V."/>
            <person name="Debuchy R."/>
            <person name="Gladieux P."/>
            <person name="Thoren M.H."/>
            <person name="Johannesson H."/>
        </authorList>
    </citation>
    <scope>NUCLEOTIDE SEQUENCE</scope>
    <source>
        <strain evidence="8">CBS 538.74</strain>
    </source>
</reference>
<feature type="transmembrane region" description="Helical" evidence="6">
    <location>
        <begin position="24"/>
        <end position="44"/>
    </location>
</feature>
<comment type="subcellular location">
    <subcellularLocation>
        <location evidence="1">Membrane</location>
        <topology evidence="1">Multi-pass membrane protein</topology>
    </subcellularLocation>
</comment>
<evidence type="ECO:0000256" key="1">
    <source>
        <dbReference type="ARBA" id="ARBA00004141"/>
    </source>
</evidence>
<evidence type="ECO:0000259" key="7">
    <source>
        <dbReference type="Pfam" id="PF01284"/>
    </source>
</evidence>
<evidence type="ECO:0000313" key="8">
    <source>
        <dbReference type="EMBL" id="KAK4155526.1"/>
    </source>
</evidence>
<evidence type="ECO:0000256" key="3">
    <source>
        <dbReference type="ARBA" id="ARBA00022989"/>
    </source>
</evidence>
<organism evidence="8 9">
    <name type="scientific">Chaetomidium leptoderma</name>
    <dbReference type="NCBI Taxonomy" id="669021"/>
    <lineage>
        <taxon>Eukaryota</taxon>
        <taxon>Fungi</taxon>
        <taxon>Dikarya</taxon>
        <taxon>Ascomycota</taxon>
        <taxon>Pezizomycotina</taxon>
        <taxon>Sordariomycetes</taxon>
        <taxon>Sordariomycetidae</taxon>
        <taxon>Sordariales</taxon>
        <taxon>Chaetomiaceae</taxon>
        <taxon>Chaetomidium</taxon>
    </lineage>
</organism>
<feature type="domain" description="MARVEL" evidence="7">
    <location>
        <begin position="25"/>
        <end position="162"/>
    </location>
</feature>
<accession>A0AAN7A0A1</accession>
<keyword evidence="2 6" id="KW-0812">Transmembrane</keyword>
<name>A0AAN7A0A1_9PEZI</name>
<evidence type="ECO:0000313" key="9">
    <source>
        <dbReference type="Proteomes" id="UP001302745"/>
    </source>
</evidence>
<keyword evidence="3 6" id="KW-1133">Transmembrane helix</keyword>
<gene>
    <name evidence="8" type="ORF">C8A00DRAFT_13459</name>
</gene>
<feature type="region of interest" description="Disordered" evidence="5">
    <location>
        <begin position="188"/>
        <end position="307"/>
    </location>
</feature>
<feature type="transmembrane region" description="Helical" evidence="6">
    <location>
        <begin position="85"/>
        <end position="107"/>
    </location>
</feature>
<keyword evidence="4 6" id="KW-0472">Membrane</keyword>
<proteinExistence type="predicted"/>
<evidence type="ECO:0000256" key="4">
    <source>
        <dbReference type="ARBA" id="ARBA00023136"/>
    </source>
</evidence>
<dbReference type="EMBL" id="MU856886">
    <property type="protein sequence ID" value="KAK4155526.1"/>
    <property type="molecule type" value="Genomic_DNA"/>
</dbReference>
<comment type="caution">
    <text evidence="8">The sequence shown here is derived from an EMBL/GenBank/DDBJ whole genome shotgun (WGS) entry which is preliminary data.</text>
</comment>
<dbReference type="PANTHER" id="PTHR37451">
    <property type="entry name" value="MARVEL DOMAIN"/>
    <property type="match status" value="1"/>
</dbReference>
<keyword evidence="9" id="KW-1185">Reference proteome</keyword>
<feature type="transmembrane region" description="Helical" evidence="6">
    <location>
        <begin position="144"/>
        <end position="163"/>
    </location>
</feature>
<dbReference type="GO" id="GO:0016020">
    <property type="term" value="C:membrane"/>
    <property type="evidence" value="ECO:0007669"/>
    <property type="project" value="UniProtKB-SubCell"/>
</dbReference>
<evidence type="ECO:0000256" key="6">
    <source>
        <dbReference type="SAM" id="Phobius"/>
    </source>
</evidence>
<sequence length="307" mass="33870">MNNPQHPASRLPGREHIPIYPKGFVAIRIVQLVLAVLVLGLAAYGVSEIAFDGNCFILSVALMTLISSIYHLVVRFSAPAGYNYWAILGLDILLVVMWLSSFALLAARVAPVFELGTVWYNPSTGRYTRGGLASYDLVYLSTQAAAASLGGVEFILHLVSLIIHSIRLHHHRAAGLHCMPGVPRTDKPPPGFGAMYQQPYPPPTQMQQPLPAYLQHGQHPQQKPMYLPQQGVAGYPQQQQQQQQQQFYPPGTGPMSMPMPMMMMPMPGQPQPQQHQHQQQVPQGYYVAAAAQQPSSHSPASQQQQQQ</sequence>
<dbReference type="Pfam" id="PF01284">
    <property type="entry name" value="MARVEL"/>
    <property type="match status" value="1"/>
</dbReference>